<evidence type="ECO:0000256" key="2">
    <source>
        <dbReference type="ARBA" id="ARBA00022888"/>
    </source>
</evidence>
<keyword evidence="2" id="KW-0061">Asparagine biosynthesis</keyword>
<evidence type="ECO:0000256" key="3">
    <source>
        <dbReference type="ARBA" id="ARBA00022962"/>
    </source>
</evidence>
<dbReference type="Proteomes" id="UP001219933">
    <property type="component" value="Chromosome 2"/>
</dbReference>
<gene>
    <name evidence="5" type="ORF">MCUN1_001696</name>
</gene>
<dbReference type="Pfam" id="PF00733">
    <property type="entry name" value="Asn_synthase"/>
    <property type="match status" value="1"/>
</dbReference>
<dbReference type="CDD" id="cd01991">
    <property type="entry name" value="Asn_synthase_B_C"/>
    <property type="match status" value="1"/>
</dbReference>
<feature type="domain" description="Asparagine synthetase" evidence="4">
    <location>
        <begin position="262"/>
        <end position="336"/>
    </location>
</feature>
<keyword evidence="1" id="KW-0028">Amino-acid biosynthesis</keyword>
<dbReference type="GO" id="GO:0004066">
    <property type="term" value="F:asparagine synthase (glutamine-hydrolyzing) activity"/>
    <property type="evidence" value="ECO:0007669"/>
    <property type="project" value="InterPro"/>
</dbReference>
<dbReference type="SUPFAM" id="SSF56235">
    <property type="entry name" value="N-terminal nucleophile aminohydrolases (Ntn hydrolases)"/>
    <property type="match status" value="1"/>
</dbReference>
<dbReference type="PANTHER" id="PTHR45937">
    <property type="entry name" value="ASPARAGINE SYNTHETASE DOMAIN-CONTAINING PROTEIN 1"/>
    <property type="match status" value="1"/>
</dbReference>
<evidence type="ECO:0000313" key="6">
    <source>
        <dbReference type="Proteomes" id="UP001219933"/>
    </source>
</evidence>
<dbReference type="PANTHER" id="PTHR45937:SF1">
    <property type="entry name" value="ASPARAGINE SYNTHETASE DOMAIN-CONTAINING PROTEIN 1"/>
    <property type="match status" value="1"/>
</dbReference>
<reference evidence="5" key="1">
    <citation type="submission" date="2023-03" db="EMBL/GenBank/DDBJ databases">
        <title>Mating type loci evolution in Malassezia.</title>
        <authorList>
            <person name="Coelho M.A."/>
        </authorList>
    </citation>
    <scope>NUCLEOTIDE SEQUENCE</scope>
    <source>
        <strain evidence="5">CBS 11721</strain>
    </source>
</reference>
<proteinExistence type="predicted"/>
<evidence type="ECO:0000313" key="5">
    <source>
        <dbReference type="EMBL" id="WFD34852.1"/>
    </source>
</evidence>
<organism evidence="5 6">
    <name type="scientific">Malassezia cuniculi</name>
    <dbReference type="NCBI Taxonomy" id="948313"/>
    <lineage>
        <taxon>Eukaryota</taxon>
        <taxon>Fungi</taxon>
        <taxon>Dikarya</taxon>
        <taxon>Basidiomycota</taxon>
        <taxon>Ustilaginomycotina</taxon>
        <taxon>Malasseziomycetes</taxon>
        <taxon>Malasseziales</taxon>
        <taxon>Malasseziaceae</taxon>
        <taxon>Malassezia</taxon>
    </lineage>
</organism>
<dbReference type="InterPro" id="IPR051857">
    <property type="entry name" value="Asn_synthetase_domain"/>
</dbReference>
<dbReference type="EMBL" id="CP119878">
    <property type="protein sequence ID" value="WFD34852.1"/>
    <property type="molecule type" value="Genomic_DNA"/>
</dbReference>
<sequence length="374" mass="40807">MCGIALLIGEHPAWTSLELGALARGRDYGSSNVFGDVRLAVGVLALRVEPTPQPLTDDTLAGCYFAWNGEIFERDNELENDLAGRNDGVVIYEHIARAAAAGANIETALISTLARIEGPYAFVLLDDEPIDLITVAFENPRSLAAAKARGEEVDPFNVPDRQSARASYADLVRIAPRPWRLVEVNVPYDEYNAHLDRIKALIHPCDSVMDLSIGAALYFAGRAHSTDNGAPYVSPARVFLSGLGADELLGGYSRHRQAFKRGLDALANELQLDLDRLPARNLGRDDRIISAHAREMRYPYLARSVIEMLVSLPIAAKMDLGAEGGDKRLLRNIAELLELSHASSLPKRAIQFGARSAKMDSDAARRKGGEKIVE</sequence>
<protein>
    <recommendedName>
        <fullName evidence="4">Asparagine synthetase domain-containing protein</fullName>
    </recommendedName>
</protein>
<dbReference type="GO" id="GO:0006529">
    <property type="term" value="P:asparagine biosynthetic process"/>
    <property type="evidence" value="ECO:0007669"/>
    <property type="project" value="UniProtKB-KW"/>
</dbReference>
<dbReference type="InterPro" id="IPR029055">
    <property type="entry name" value="Ntn_hydrolases_N"/>
</dbReference>
<dbReference type="SUPFAM" id="SSF52402">
    <property type="entry name" value="Adenine nucleotide alpha hydrolases-like"/>
    <property type="match status" value="1"/>
</dbReference>
<dbReference type="AlphaFoldDB" id="A0AAF0EY64"/>
<dbReference type="InterPro" id="IPR014729">
    <property type="entry name" value="Rossmann-like_a/b/a_fold"/>
</dbReference>
<evidence type="ECO:0000259" key="4">
    <source>
        <dbReference type="Pfam" id="PF00733"/>
    </source>
</evidence>
<evidence type="ECO:0000256" key="1">
    <source>
        <dbReference type="ARBA" id="ARBA00022605"/>
    </source>
</evidence>
<dbReference type="Gene3D" id="3.40.50.620">
    <property type="entry name" value="HUPs"/>
    <property type="match status" value="1"/>
</dbReference>
<dbReference type="InterPro" id="IPR001962">
    <property type="entry name" value="Asn_synthase"/>
</dbReference>
<name>A0AAF0EY64_9BASI</name>
<keyword evidence="3" id="KW-0315">Glutamine amidotransferase</keyword>
<accession>A0AAF0EY64</accession>
<keyword evidence="6" id="KW-1185">Reference proteome</keyword>